<dbReference type="Ensembl" id="ENSLLTT00000006094.1">
    <property type="protein sequence ID" value="ENSLLTP00000005856.1"/>
    <property type="gene ID" value="ENSLLTG00000004474.1"/>
</dbReference>
<protein>
    <recommendedName>
        <fullName evidence="1">Zona-pellucida-binding protein 1/2 N-terminal domain-containing protein</fullName>
    </recommendedName>
</protein>
<dbReference type="Proteomes" id="UP000694406">
    <property type="component" value="Unplaced"/>
</dbReference>
<dbReference type="GO" id="GO:0001669">
    <property type="term" value="C:acrosomal vesicle"/>
    <property type="evidence" value="ECO:0007669"/>
    <property type="project" value="TreeGrafter"/>
</dbReference>
<organism evidence="2 3">
    <name type="scientific">Laticauda laticaudata</name>
    <name type="common">Blue-ringed sea krait</name>
    <name type="synonym">Blue-lipped sea krait</name>
    <dbReference type="NCBI Taxonomy" id="8630"/>
    <lineage>
        <taxon>Eukaryota</taxon>
        <taxon>Metazoa</taxon>
        <taxon>Chordata</taxon>
        <taxon>Craniata</taxon>
        <taxon>Vertebrata</taxon>
        <taxon>Euteleostomi</taxon>
        <taxon>Lepidosauria</taxon>
        <taxon>Squamata</taxon>
        <taxon>Bifurcata</taxon>
        <taxon>Unidentata</taxon>
        <taxon>Episquamata</taxon>
        <taxon>Toxicofera</taxon>
        <taxon>Serpentes</taxon>
        <taxon>Colubroidea</taxon>
        <taxon>Elapidae</taxon>
        <taxon>Laticaudinae</taxon>
        <taxon>Laticauda</taxon>
    </lineage>
</organism>
<evidence type="ECO:0000259" key="1">
    <source>
        <dbReference type="Pfam" id="PF07354"/>
    </source>
</evidence>
<proteinExistence type="predicted"/>
<feature type="domain" description="Zona-pellucida-binding protein 1/2 N-terminal" evidence="1">
    <location>
        <begin position="16"/>
        <end position="115"/>
    </location>
</feature>
<dbReference type="GeneTree" id="ENSGT00520000055647"/>
<dbReference type="GO" id="GO:0001675">
    <property type="term" value="P:acrosome assembly"/>
    <property type="evidence" value="ECO:0007669"/>
    <property type="project" value="TreeGrafter"/>
</dbReference>
<reference evidence="2" key="2">
    <citation type="submission" date="2025-09" db="UniProtKB">
        <authorList>
            <consortium name="Ensembl"/>
        </authorList>
    </citation>
    <scope>IDENTIFICATION</scope>
</reference>
<accession>A0A8C5RNE1</accession>
<name>A0A8C5RNE1_LATLA</name>
<dbReference type="AlphaFoldDB" id="A0A8C5RNE1"/>
<dbReference type="GO" id="GO:0002199">
    <property type="term" value="C:zona pellucida receptor complex"/>
    <property type="evidence" value="ECO:0007669"/>
    <property type="project" value="TreeGrafter"/>
</dbReference>
<dbReference type="InterPro" id="IPR010857">
    <property type="entry name" value="Sp38-bd"/>
</dbReference>
<keyword evidence="3" id="KW-1185">Reference proteome</keyword>
<dbReference type="PANTHER" id="PTHR15443:SF4">
    <property type="entry name" value="ZONA PELLUCIDA-BINDING PROTEIN 2"/>
    <property type="match status" value="1"/>
</dbReference>
<evidence type="ECO:0000313" key="3">
    <source>
        <dbReference type="Proteomes" id="UP000694406"/>
    </source>
</evidence>
<dbReference type="InterPro" id="IPR048806">
    <property type="entry name" value="ZPBP1/2_N"/>
</dbReference>
<dbReference type="PANTHER" id="PTHR15443">
    <property type="entry name" value="ZONA PELLUCIDA BINDING PROTEIN SP38"/>
    <property type="match status" value="1"/>
</dbReference>
<dbReference type="Pfam" id="PF07354">
    <property type="entry name" value="Sp38"/>
    <property type="match status" value="1"/>
</dbReference>
<dbReference type="GO" id="GO:0005576">
    <property type="term" value="C:extracellular region"/>
    <property type="evidence" value="ECO:0007669"/>
    <property type="project" value="InterPro"/>
</dbReference>
<dbReference type="GO" id="GO:0007339">
    <property type="term" value="P:binding of sperm to zona pellucida"/>
    <property type="evidence" value="ECO:0007669"/>
    <property type="project" value="InterPro"/>
</dbReference>
<evidence type="ECO:0000313" key="2">
    <source>
        <dbReference type="Ensembl" id="ENSLLTP00000005856.1"/>
    </source>
</evidence>
<sequence>STEIRLWMMPVSSSSAVNVYVRVHKNSPYLVCMDLSLSQSEVIDPNYLWIGPDGQNLKRKQYVNLTETGKLMLVGFKEHMSGSYMCTLSYRVFRNDMQAEEERFKTYKFMIYAYRKPDYTYRISVHFTTKECKLAANKRFFEELQKILNNLVDNLKCHIVDSSYRCFSVKRPKHGLVDELFIVFQGNVKVILFRHHNWEKIKRQCYLKIPVWLSTIEAFSYPITYKKEQTVRYWEILNEKGELKSMQKLEEQSIKMNWFSYAQIHSRYDKDFKTKGFYDKLTDLDKILTGTDEKVIKRLYEYLLEIKLEEEQNLHQVFVSSHSLVMCAAVMGRFSNVSIWRVNVVGAGSFRSGRGQQPSASA</sequence>
<reference evidence="2" key="1">
    <citation type="submission" date="2025-08" db="UniProtKB">
        <authorList>
            <consortium name="Ensembl"/>
        </authorList>
    </citation>
    <scope>IDENTIFICATION</scope>
</reference>